<dbReference type="PROSITE" id="PS51257">
    <property type="entry name" value="PROKAR_LIPOPROTEIN"/>
    <property type="match status" value="1"/>
</dbReference>
<feature type="chain" id="PRO_5039630465" description="Lipoprotein" evidence="1">
    <location>
        <begin position="19"/>
        <end position="275"/>
    </location>
</feature>
<dbReference type="Pfam" id="PF20316">
    <property type="entry name" value="DUF6612"/>
    <property type="match status" value="1"/>
</dbReference>
<gene>
    <name evidence="2" type="ORF">SAMN05421736_114110</name>
</gene>
<dbReference type="OrthoDB" id="1957331at2"/>
<accession>A0A1H3TG76</accession>
<dbReference type="Gene3D" id="2.50.20.20">
    <property type="match status" value="1"/>
</dbReference>
<dbReference type="STRING" id="1503961.SAMN05421736_114110"/>
<name>A0A1H3TG76_9BACI</name>
<organism evidence="2 3">
    <name type="scientific">Evansella caseinilytica</name>
    <dbReference type="NCBI Taxonomy" id="1503961"/>
    <lineage>
        <taxon>Bacteria</taxon>
        <taxon>Bacillati</taxon>
        <taxon>Bacillota</taxon>
        <taxon>Bacilli</taxon>
        <taxon>Bacillales</taxon>
        <taxon>Bacillaceae</taxon>
        <taxon>Evansella</taxon>
    </lineage>
</organism>
<dbReference type="AlphaFoldDB" id="A0A1H3TG76"/>
<dbReference type="Proteomes" id="UP000198935">
    <property type="component" value="Unassembled WGS sequence"/>
</dbReference>
<evidence type="ECO:0008006" key="4">
    <source>
        <dbReference type="Google" id="ProtNLM"/>
    </source>
</evidence>
<feature type="signal peptide" evidence="1">
    <location>
        <begin position="1"/>
        <end position="18"/>
    </location>
</feature>
<evidence type="ECO:0000256" key="1">
    <source>
        <dbReference type="SAM" id="SignalP"/>
    </source>
</evidence>
<evidence type="ECO:0000313" key="2">
    <source>
        <dbReference type="EMBL" id="SDZ49292.1"/>
    </source>
</evidence>
<dbReference type="InterPro" id="IPR046720">
    <property type="entry name" value="DUF6612"/>
</dbReference>
<sequence length="275" mass="30325">MKKILLPFLAAASLLFMAACSSENASGDDLSVEEILNESIKAMENLTSYSTVIETKQNMSGADNENYAIDANIEMDLAIDPLAFSQKTTMDLGELGDEMSYSAYFSEEQGYFMEDPMSGGWLKFPDELFGDLVNLSDAQLSPEEQLLPFKDYISELSVAAEGDYYIIKLKGDGADMEALADLVSGLAGEGMTESLAGVTINELEYEIKIDSETYYQKEATIFMDMSMSVMGEEVNIKQDIHLVLSNFNDMDDITIPQDVIDNAVELDDADLFGDF</sequence>
<keyword evidence="3" id="KW-1185">Reference proteome</keyword>
<dbReference type="EMBL" id="FNPI01000014">
    <property type="protein sequence ID" value="SDZ49292.1"/>
    <property type="molecule type" value="Genomic_DNA"/>
</dbReference>
<evidence type="ECO:0000313" key="3">
    <source>
        <dbReference type="Proteomes" id="UP000198935"/>
    </source>
</evidence>
<keyword evidence="1" id="KW-0732">Signal</keyword>
<proteinExistence type="predicted"/>
<protein>
    <recommendedName>
        <fullName evidence="4">Lipoprotein</fullName>
    </recommendedName>
</protein>
<reference evidence="3" key="1">
    <citation type="submission" date="2016-10" db="EMBL/GenBank/DDBJ databases">
        <authorList>
            <person name="Varghese N."/>
            <person name="Submissions S."/>
        </authorList>
    </citation>
    <scope>NUCLEOTIDE SEQUENCE [LARGE SCALE GENOMIC DNA]</scope>
    <source>
        <strain evidence="3">SP</strain>
    </source>
</reference>